<keyword evidence="2" id="KW-1185">Reference proteome</keyword>
<dbReference type="CDD" id="cd22231">
    <property type="entry name" value="RHH_NikR_HicB-like"/>
    <property type="match status" value="1"/>
</dbReference>
<dbReference type="InterPro" id="IPR013321">
    <property type="entry name" value="Arc_rbn_hlx_hlx"/>
</dbReference>
<sequence>MKVSVSIPEQDLRFLDDYAEDKGLGSRSAAVHEAIVALRQMALTLEAEQAITEWYDSGEAEVWDVTVADGLESDVPR</sequence>
<dbReference type="Proteomes" id="UP001183585">
    <property type="component" value="Unassembled WGS sequence"/>
</dbReference>
<evidence type="ECO:0000313" key="2">
    <source>
        <dbReference type="Proteomes" id="UP001183585"/>
    </source>
</evidence>
<proteinExistence type="predicted"/>
<gene>
    <name evidence="1" type="ORF">J2S48_002299</name>
</gene>
<dbReference type="RefSeq" id="WP_274991547.1">
    <property type="nucleotide sequence ID" value="NZ_JAJQMN010000002.1"/>
</dbReference>
<protein>
    <submittedName>
        <fullName evidence="1">Arc/MetJ-type ribon-helix-helix transcriptional regulator</fullName>
    </submittedName>
</protein>
<dbReference type="Gene3D" id="1.10.1220.10">
    <property type="entry name" value="Met repressor-like"/>
    <property type="match status" value="1"/>
</dbReference>
<organism evidence="1 2">
    <name type="scientific">Promicromonospora iranensis</name>
    <dbReference type="NCBI Taxonomy" id="1105144"/>
    <lineage>
        <taxon>Bacteria</taxon>
        <taxon>Bacillati</taxon>
        <taxon>Actinomycetota</taxon>
        <taxon>Actinomycetes</taxon>
        <taxon>Micrococcales</taxon>
        <taxon>Promicromonosporaceae</taxon>
        <taxon>Promicromonospora</taxon>
    </lineage>
</organism>
<reference evidence="1 2" key="1">
    <citation type="submission" date="2023-07" db="EMBL/GenBank/DDBJ databases">
        <title>Sequencing the genomes of 1000 actinobacteria strains.</title>
        <authorList>
            <person name="Klenk H.-P."/>
        </authorList>
    </citation>
    <scope>NUCLEOTIDE SEQUENCE [LARGE SCALE GENOMIC DNA]</scope>
    <source>
        <strain evidence="1 2">DSM 45554</strain>
    </source>
</reference>
<dbReference type="InterPro" id="IPR010985">
    <property type="entry name" value="Ribbon_hlx_hlx"/>
</dbReference>
<dbReference type="SUPFAM" id="SSF47598">
    <property type="entry name" value="Ribbon-helix-helix"/>
    <property type="match status" value="1"/>
</dbReference>
<dbReference type="EMBL" id="JAVDYE010000001">
    <property type="protein sequence ID" value="MDR7382784.1"/>
    <property type="molecule type" value="Genomic_DNA"/>
</dbReference>
<evidence type="ECO:0000313" key="1">
    <source>
        <dbReference type="EMBL" id="MDR7382784.1"/>
    </source>
</evidence>
<comment type="caution">
    <text evidence="1">The sequence shown here is derived from an EMBL/GenBank/DDBJ whole genome shotgun (WGS) entry which is preliminary data.</text>
</comment>
<accession>A0ABU2CN67</accession>
<name>A0ABU2CN67_9MICO</name>